<protein>
    <submittedName>
        <fullName evidence="1">Uncharacterized protein</fullName>
    </submittedName>
</protein>
<name>A0AAW1Q700_9CHLO</name>
<organism evidence="1 2">
    <name type="scientific">[Myrmecia] bisecta</name>
    <dbReference type="NCBI Taxonomy" id="41462"/>
    <lineage>
        <taxon>Eukaryota</taxon>
        <taxon>Viridiplantae</taxon>
        <taxon>Chlorophyta</taxon>
        <taxon>core chlorophytes</taxon>
        <taxon>Trebouxiophyceae</taxon>
        <taxon>Trebouxiales</taxon>
        <taxon>Trebouxiaceae</taxon>
        <taxon>Myrmecia</taxon>
    </lineage>
</organism>
<accession>A0AAW1Q700</accession>
<reference evidence="1 2" key="1">
    <citation type="journal article" date="2024" name="Nat. Commun.">
        <title>Phylogenomics reveals the evolutionary origins of lichenization in chlorophyte algae.</title>
        <authorList>
            <person name="Puginier C."/>
            <person name="Libourel C."/>
            <person name="Otte J."/>
            <person name="Skaloud P."/>
            <person name="Haon M."/>
            <person name="Grisel S."/>
            <person name="Petersen M."/>
            <person name="Berrin J.G."/>
            <person name="Delaux P.M."/>
            <person name="Dal Grande F."/>
            <person name="Keller J."/>
        </authorList>
    </citation>
    <scope>NUCLEOTIDE SEQUENCE [LARGE SCALE GENOMIC DNA]</scope>
    <source>
        <strain evidence="1 2">SAG 2043</strain>
    </source>
</reference>
<gene>
    <name evidence="1" type="ORF">WJX72_003828</name>
</gene>
<proteinExistence type="predicted"/>
<dbReference type="EMBL" id="JALJOR010000005">
    <property type="protein sequence ID" value="KAK9816697.1"/>
    <property type="molecule type" value="Genomic_DNA"/>
</dbReference>
<evidence type="ECO:0000313" key="2">
    <source>
        <dbReference type="Proteomes" id="UP001489004"/>
    </source>
</evidence>
<dbReference type="AlphaFoldDB" id="A0AAW1Q700"/>
<keyword evidence="2" id="KW-1185">Reference proteome</keyword>
<dbReference type="InterPro" id="IPR000048">
    <property type="entry name" value="IQ_motif_EF-hand-BS"/>
</dbReference>
<comment type="caution">
    <text evidence="1">The sequence shown here is derived from an EMBL/GenBank/DDBJ whole genome shotgun (WGS) entry which is preliminary data.</text>
</comment>
<dbReference type="Pfam" id="PF00612">
    <property type="entry name" value="IQ"/>
    <property type="match status" value="1"/>
</dbReference>
<dbReference type="Proteomes" id="UP001489004">
    <property type="component" value="Unassembled WGS sequence"/>
</dbReference>
<dbReference type="CDD" id="cd23767">
    <property type="entry name" value="IQCD"/>
    <property type="match status" value="1"/>
</dbReference>
<dbReference type="PROSITE" id="PS50096">
    <property type="entry name" value="IQ"/>
    <property type="match status" value="1"/>
</dbReference>
<evidence type="ECO:0000313" key="1">
    <source>
        <dbReference type="EMBL" id="KAK9816697.1"/>
    </source>
</evidence>
<dbReference type="SMART" id="SM00015">
    <property type="entry name" value="IQ"/>
    <property type="match status" value="1"/>
</dbReference>
<sequence>MQTAKNLPGKPADREQTIFVSTKQRADGTPSDFSIIVPSGLIEADKDETGNKISVVPVSRLAPGSAAAIHKAKRHAVRKKERRQEHKAATDKASLAATRIQKIFRGHRARKEAKLREKVAAEVECYGDFLVPDRAKRPSDIQVAGKWYEILQIPVVCCPRRLIPDVDKLIPLKEYEHNDELMEADLEWKVFTTHVIYRYVDFIKFINLSVVPSTQAFKPRRVRNRDAEVFNLVAHRSITYEVDPEAATFDAVFRQPKLHAYLEQHYTPHRCLDTAILDAYKDAIEKAVGKGRFPQWRDRLTYDGLEDGEDGRSLDEAVDLWFRPMRLGLRVFDREGRISYGYHPAEDGNKLNDKLSPRQLNLLQLSDHVWTLNDGHNSIKFKNELEEETKKHKSRALELRAPEHYFLPDPKKKLKLVRRLITRVDEIVPYIQMLDKQCKEEAEAALATTECQAESSSAAETSAERVQLYWHETDLNGLLTTLVFDYKYLPKVSTQACRVVKLSIKVGSHTNPKYVDVMTYNCCNSNRRLPEFRDEAEFQSYVAALDRWEDTLLSSNRLDHYGAGVWETFRDHPRTPMTQRLGADGPDQAMWRADLSKHYVSEAMLMPKVPVLGCQPL</sequence>